<reference evidence="2 3" key="1">
    <citation type="journal article" date="2019" name="Mol. Ecol. Resour.">
        <title>Chromosome-level genome assembly of Triplophysa tibetana, a fish adapted to the harsh high-altitude environment of the Tibetan Plateau.</title>
        <authorList>
            <person name="Yang X."/>
            <person name="Liu H."/>
            <person name="Ma Z."/>
            <person name="Zou Y."/>
            <person name="Zou M."/>
            <person name="Mao Y."/>
            <person name="Li X."/>
            <person name="Wang H."/>
            <person name="Chen T."/>
            <person name="Wang W."/>
            <person name="Yang R."/>
        </authorList>
    </citation>
    <scope>NUCLEOTIDE SEQUENCE [LARGE SCALE GENOMIC DNA]</scope>
    <source>
        <strain evidence="2">TTIB1903HZAU</strain>
        <tissue evidence="2">Muscle</tissue>
    </source>
</reference>
<name>A0A5A9PIQ8_9TELE</name>
<protein>
    <submittedName>
        <fullName evidence="2">Uncharacterized protein</fullName>
    </submittedName>
</protein>
<dbReference type="EMBL" id="SOYY01000004">
    <property type="protein sequence ID" value="KAA0722244.1"/>
    <property type="molecule type" value="Genomic_DNA"/>
</dbReference>
<sequence>MLHRIFDKKLQDKKIMWIHTSDNGHAANKMLKGTPCHHSVIKMQCESCGQRAQFTQTVILLRGQEAKWMRERGCGRGKDHEPGFKLGSPGTHQRRSTNRSTIGSEAAGRLKPPQQCKPASMGSATNSQDTMDYPVERSLQIIPPAAFQITAPANALPAADTSSHPARPQLVGWTAGAEPDIIWELVACIRLKLPFTSSSRATRLLNPKSHTAILYGSSRHTYNLCETTGYFPNLCVIAVDRLQDRRLQPFLESLHLLHLVRRPLEGEVAVPGEDNDSSHLPPPPPEEEDESLISLTIATKMRQLEIRMEKMEKESVDSVQGVDVSVQNYLQQYDHRLIAIEGLMPDLIKLVTSQSSFNQSLKKCVFDRFTHADVLKSMRITFVARRTARWHVDGKLQDLASAVTQCSSKTCFTRKIDYD</sequence>
<accession>A0A5A9PIQ8</accession>
<feature type="region of interest" description="Disordered" evidence="1">
    <location>
        <begin position="269"/>
        <end position="290"/>
    </location>
</feature>
<feature type="region of interest" description="Disordered" evidence="1">
    <location>
        <begin position="74"/>
        <end position="127"/>
    </location>
</feature>
<dbReference type="AlphaFoldDB" id="A0A5A9PIQ8"/>
<gene>
    <name evidence="2" type="ORF">E1301_Tti014490</name>
</gene>
<organism evidence="2 3">
    <name type="scientific">Triplophysa tibetana</name>
    <dbReference type="NCBI Taxonomy" id="1572043"/>
    <lineage>
        <taxon>Eukaryota</taxon>
        <taxon>Metazoa</taxon>
        <taxon>Chordata</taxon>
        <taxon>Craniata</taxon>
        <taxon>Vertebrata</taxon>
        <taxon>Euteleostomi</taxon>
        <taxon>Actinopterygii</taxon>
        <taxon>Neopterygii</taxon>
        <taxon>Teleostei</taxon>
        <taxon>Ostariophysi</taxon>
        <taxon>Cypriniformes</taxon>
        <taxon>Nemacheilidae</taxon>
        <taxon>Triplophysa</taxon>
    </lineage>
</organism>
<evidence type="ECO:0000313" key="2">
    <source>
        <dbReference type="EMBL" id="KAA0722244.1"/>
    </source>
</evidence>
<feature type="compositionally biased region" description="Basic and acidic residues" evidence="1">
    <location>
        <begin position="74"/>
        <end position="83"/>
    </location>
</feature>
<evidence type="ECO:0000256" key="1">
    <source>
        <dbReference type="SAM" id="MobiDB-lite"/>
    </source>
</evidence>
<proteinExistence type="predicted"/>
<dbReference type="Proteomes" id="UP000324632">
    <property type="component" value="Chromosome 4"/>
</dbReference>
<comment type="caution">
    <text evidence="2">The sequence shown here is derived from an EMBL/GenBank/DDBJ whole genome shotgun (WGS) entry which is preliminary data.</text>
</comment>
<evidence type="ECO:0000313" key="3">
    <source>
        <dbReference type="Proteomes" id="UP000324632"/>
    </source>
</evidence>
<keyword evidence="3" id="KW-1185">Reference proteome</keyword>